<dbReference type="Proteomes" id="UP000002505">
    <property type="component" value="Chromosome"/>
</dbReference>
<dbReference type="HOGENOM" id="CLU_112319_0_0_11"/>
<accession>B8HCS6</accession>
<dbReference type="AlphaFoldDB" id="B8HCS6"/>
<dbReference type="InterPro" id="IPR023393">
    <property type="entry name" value="START-like_dom_sf"/>
</dbReference>
<evidence type="ECO:0008006" key="3">
    <source>
        <dbReference type="Google" id="ProtNLM"/>
    </source>
</evidence>
<proteinExistence type="predicted"/>
<dbReference type="SUPFAM" id="SSF55961">
    <property type="entry name" value="Bet v1-like"/>
    <property type="match status" value="1"/>
</dbReference>
<protein>
    <recommendedName>
        <fullName evidence="3">Activator of Hsp90 ATPase 1 family protein</fullName>
    </recommendedName>
</protein>
<dbReference type="eggNOG" id="COG3832">
    <property type="taxonomic scope" value="Bacteria"/>
</dbReference>
<dbReference type="STRING" id="452863.Achl_0864"/>
<sequence>MADGAMWRSGRAVGDGAMGSGPLFSVKLVSMSSLFSHSQEPSGYTGEATSEVLDAVVSSVVVPGGVAHAFAGFTDHTHLWWPLEDHGIYGAGSYVEFEENLILETADDGRTSIWGTLDDWQPPFSFHATWHPGTTALWSTELRVVFQPVDAGTEVRVLHEGWEGAEDPAATRSQYASDWPGILARFARFMGAE</sequence>
<evidence type="ECO:0000313" key="2">
    <source>
        <dbReference type="Proteomes" id="UP000002505"/>
    </source>
</evidence>
<name>B8HCS6_PSECP</name>
<evidence type="ECO:0000313" key="1">
    <source>
        <dbReference type="EMBL" id="ACL38859.1"/>
    </source>
</evidence>
<dbReference type="EMBL" id="CP001341">
    <property type="protein sequence ID" value="ACL38859.1"/>
    <property type="molecule type" value="Genomic_DNA"/>
</dbReference>
<organism evidence="1 2">
    <name type="scientific">Pseudarthrobacter chlorophenolicus (strain ATCC 700700 / DSM 12829 / CIP 107037 / JCM 12360 / KCTC 9906 / NCIMB 13794 / A6)</name>
    <name type="common">Arthrobacter chlorophenolicus</name>
    <dbReference type="NCBI Taxonomy" id="452863"/>
    <lineage>
        <taxon>Bacteria</taxon>
        <taxon>Bacillati</taxon>
        <taxon>Actinomycetota</taxon>
        <taxon>Actinomycetes</taxon>
        <taxon>Micrococcales</taxon>
        <taxon>Micrococcaceae</taxon>
        <taxon>Pseudarthrobacter</taxon>
    </lineage>
</organism>
<dbReference type="Gene3D" id="3.30.530.20">
    <property type="match status" value="1"/>
</dbReference>
<dbReference type="KEGG" id="ach:Achl_0864"/>
<reference evidence="1" key="1">
    <citation type="submission" date="2009-01" db="EMBL/GenBank/DDBJ databases">
        <title>Complete sequence of chromosome of Arthrobacter chlorophenolicus A6.</title>
        <authorList>
            <consortium name="US DOE Joint Genome Institute"/>
            <person name="Lucas S."/>
            <person name="Copeland A."/>
            <person name="Lapidus A."/>
            <person name="Glavina del Rio T."/>
            <person name="Tice H."/>
            <person name="Bruce D."/>
            <person name="Goodwin L."/>
            <person name="Pitluck S."/>
            <person name="Goltsman E."/>
            <person name="Clum A."/>
            <person name="Larimer F."/>
            <person name="Land M."/>
            <person name="Hauser L."/>
            <person name="Kyrpides N."/>
            <person name="Mikhailova N."/>
            <person name="Jansson J."/>
            <person name="Richardson P."/>
        </authorList>
    </citation>
    <scope>NUCLEOTIDE SEQUENCE [LARGE SCALE GENOMIC DNA]</scope>
    <source>
        <strain evidence="1">A6</strain>
    </source>
</reference>
<keyword evidence="2" id="KW-1185">Reference proteome</keyword>
<gene>
    <name evidence="1" type="ordered locus">Achl_0864</name>
</gene>